<dbReference type="Proteomes" id="UP000528608">
    <property type="component" value="Unassembled WGS sequence"/>
</dbReference>
<dbReference type="EMBL" id="LGUI01000002">
    <property type="protein sequence ID" value="PNE34279.1"/>
    <property type="molecule type" value="Genomic_DNA"/>
</dbReference>
<organism evidence="3 4">
    <name type="scientific">Streptomyces eurocidicus</name>
    <name type="common">Streptoverticillium eurocidicus</name>
    <dbReference type="NCBI Taxonomy" id="66423"/>
    <lineage>
        <taxon>Bacteria</taxon>
        <taxon>Bacillati</taxon>
        <taxon>Actinomycetota</taxon>
        <taxon>Actinomycetes</taxon>
        <taxon>Kitasatosporales</taxon>
        <taxon>Streptomycetaceae</taxon>
        <taxon>Streptomyces</taxon>
    </lineage>
</organism>
<evidence type="ECO:0000313" key="4">
    <source>
        <dbReference type="Proteomes" id="UP000235945"/>
    </source>
</evidence>
<feature type="region of interest" description="Disordered" evidence="1">
    <location>
        <begin position="1"/>
        <end position="23"/>
    </location>
</feature>
<reference evidence="4" key="2">
    <citation type="submission" date="2015-07" db="EMBL/GenBank/DDBJ databases">
        <authorList>
            <person name="Graham D.E."/>
            <person name="Giannone R.J."/>
            <person name="Gulvik C.A."/>
            <person name="Hettich R.L."/>
            <person name="Klingeman D.M."/>
            <person name="Mahan K.M."/>
            <person name="Parry R.J."/>
            <person name="Spain J.C."/>
        </authorList>
    </citation>
    <scope>NUCLEOTIDE SEQUENCE [LARGE SCALE GENOMIC DNA]</scope>
    <source>
        <strain evidence="4">ATCC 27428</strain>
    </source>
</reference>
<keyword evidence="4" id="KW-1185">Reference proteome</keyword>
<dbReference type="EMBL" id="JACHJF010000005">
    <property type="protein sequence ID" value="MBB5118786.1"/>
    <property type="molecule type" value="Genomic_DNA"/>
</dbReference>
<evidence type="ECO:0000313" key="3">
    <source>
        <dbReference type="EMBL" id="PNE34279.1"/>
    </source>
</evidence>
<proteinExistence type="predicted"/>
<name>A0A2N8NZV1_STREU</name>
<dbReference type="Proteomes" id="UP000235945">
    <property type="component" value="Unassembled WGS sequence"/>
</dbReference>
<comment type="caution">
    <text evidence="3">The sequence shown here is derived from an EMBL/GenBank/DDBJ whole genome shotgun (WGS) entry which is preliminary data.</text>
</comment>
<dbReference type="OrthoDB" id="9976194at2"/>
<feature type="region of interest" description="Disordered" evidence="1">
    <location>
        <begin position="94"/>
        <end position="128"/>
    </location>
</feature>
<feature type="compositionally biased region" description="Gly residues" evidence="1">
    <location>
        <begin position="8"/>
        <end position="17"/>
    </location>
</feature>
<accession>A0A2N8NZV1</accession>
<dbReference type="AlphaFoldDB" id="A0A2N8NZV1"/>
<evidence type="ECO:0000256" key="1">
    <source>
        <dbReference type="SAM" id="MobiDB-lite"/>
    </source>
</evidence>
<sequence>MTDPEGGATDGVPGGTAGVTTGVTADVTADVTAGGAPEGAAVPEESGRLLLEHRDGVLVLRLTGGGSVIPKAIPVVDDGGRLLAVYSAGTAVRPAPGGERDLAGGLAPAAEPPVPVADTFEVGPPHRP</sequence>
<reference evidence="3" key="1">
    <citation type="submission" date="2015-07" db="EMBL/GenBank/DDBJ databases">
        <authorList>
            <person name="Noorani M."/>
        </authorList>
    </citation>
    <scope>NUCLEOTIDE SEQUENCE [LARGE SCALE GENOMIC DNA]</scope>
    <source>
        <strain evidence="3">ATCC 27428</strain>
    </source>
</reference>
<evidence type="ECO:0000313" key="2">
    <source>
        <dbReference type="EMBL" id="MBB5118786.1"/>
    </source>
</evidence>
<protein>
    <submittedName>
        <fullName evidence="3">Uncharacterized protein</fullName>
    </submittedName>
</protein>
<dbReference type="RefSeq" id="WP_102917336.1">
    <property type="nucleotide sequence ID" value="NZ_JACHJF010000005.1"/>
</dbReference>
<reference evidence="2 5" key="3">
    <citation type="submission" date="2020-08" db="EMBL/GenBank/DDBJ databases">
        <title>Genomic Encyclopedia of Type Strains, Phase III (KMG-III): the genomes of soil and plant-associated and newly described type strains.</title>
        <authorList>
            <person name="Whitman W."/>
        </authorList>
    </citation>
    <scope>NUCLEOTIDE SEQUENCE [LARGE SCALE GENOMIC DNA]</scope>
    <source>
        <strain evidence="2 5">CECT 3259</strain>
    </source>
</reference>
<evidence type="ECO:0000313" key="5">
    <source>
        <dbReference type="Proteomes" id="UP000528608"/>
    </source>
</evidence>
<gene>
    <name evidence="3" type="ORF">AF335_06520</name>
    <name evidence="2" type="ORF">FHS36_002219</name>
</gene>